<evidence type="ECO:0000313" key="1">
    <source>
        <dbReference type="EMBL" id="KAA8564331.1"/>
    </source>
</evidence>
<organism evidence="1 2">
    <name type="scientific">Monilinia fructicola</name>
    <name type="common">Brown rot fungus</name>
    <name type="synonym">Ciboria fructicola</name>
    <dbReference type="NCBI Taxonomy" id="38448"/>
    <lineage>
        <taxon>Eukaryota</taxon>
        <taxon>Fungi</taxon>
        <taxon>Dikarya</taxon>
        <taxon>Ascomycota</taxon>
        <taxon>Pezizomycotina</taxon>
        <taxon>Leotiomycetes</taxon>
        <taxon>Helotiales</taxon>
        <taxon>Sclerotiniaceae</taxon>
        <taxon>Monilinia</taxon>
    </lineage>
</organism>
<comment type="caution">
    <text evidence="1">The sequence shown here is derived from an EMBL/GenBank/DDBJ whole genome shotgun (WGS) entry which is preliminary data.</text>
</comment>
<name>A0A5M9J5M7_MONFR</name>
<protein>
    <submittedName>
        <fullName evidence="1">Uncharacterized protein</fullName>
    </submittedName>
</protein>
<dbReference type="AlphaFoldDB" id="A0A5M9J5M7"/>
<evidence type="ECO:0000313" key="2">
    <source>
        <dbReference type="Proteomes" id="UP000322873"/>
    </source>
</evidence>
<sequence>MAFQIKSIKNIWKGSVGYKVRLTRLYSRMMPTGQAPINHCTNHMSLQGWTLHGKLLSPHILHFTEDGMLNFVTLRMFQTPHQRHEYQATGSGAISLELADYAIA</sequence>
<dbReference type="EMBL" id="VICG01000015">
    <property type="protein sequence ID" value="KAA8564331.1"/>
    <property type="molecule type" value="Genomic_DNA"/>
</dbReference>
<gene>
    <name evidence="1" type="ORF">EYC84_011275</name>
</gene>
<proteinExistence type="predicted"/>
<accession>A0A5M9J5M7</accession>
<reference evidence="1 2" key="1">
    <citation type="submission" date="2019-06" db="EMBL/GenBank/DDBJ databases">
        <title>Genome Sequence of the Brown Rot Fungal Pathogen Monilinia fructicola.</title>
        <authorList>
            <person name="De Miccolis Angelini R.M."/>
            <person name="Landi L."/>
            <person name="Abate D."/>
            <person name="Pollastro S."/>
            <person name="Romanazzi G."/>
            <person name="Faretra F."/>
        </authorList>
    </citation>
    <scope>NUCLEOTIDE SEQUENCE [LARGE SCALE GENOMIC DNA]</scope>
    <source>
        <strain evidence="1 2">Mfrc123</strain>
    </source>
</reference>
<keyword evidence="2" id="KW-1185">Reference proteome</keyword>
<dbReference type="Proteomes" id="UP000322873">
    <property type="component" value="Unassembled WGS sequence"/>
</dbReference>